<evidence type="ECO:0000313" key="2">
    <source>
        <dbReference type="EMBL" id="CAE6505954.1"/>
    </source>
</evidence>
<reference evidence="2" key="1">
    <citation type="submission" date="2021-01" db="EMBL/GenBank/DDBJ databases">
        <authorList>
            <person name="Kaushik A."/>
        </authorList>
    </citation>
    <scope>NUCLEOTIDE SEQUENCE</scope>
    <source>
        <strain evidence="2">AG4-RS23</strain>
    </source>
</reference>
<sequence length="281" mass="31902">MDHETTFTVLIQGEKFTLSQSQVQFDSPNYFSTCFLGDFCEAQTRSVELTRNPEMFPLIQQYLCGYMVLPPSESATPKGMTFTQTIFNLRADAIFYQLKGLVQQCDAYLEPLKRGLPAAYRYYLVGWKVSKYKPAGVPNNHTKDTLKRLRDPKCFGWHLGITKQELDKLVLKRMFTREDMIAEGADGIRALTTMKCCADRILPPGASERRRWILDVFIDDYSEHEFTEGEGANEEYEESEGGNDGGTEDANSEQGDSGDGSRPVRKFQGYNGEMILVVLEE</sequence>
<dbReference type="PANTHER" id="PTHR31758:SF2">
    <property type="entry name" value="BTB_POZ DOMAIN-CONTAINING PROTEIN YLR108C"/>
    <property type="match status" value="1"/>
</dbReference>
<dbReference type="SUPFAM" id="SSF54695">
    <property type="entry name" value="POZ domain"/>
    <property type="match status" value="1"/>
</dbReference>
<dbReference type="AlphaFoldDB" id="A0A8H3D6C2"/>
<name>A0A8H3D6C2_9AGAM</name>
<dbReference type="Gene3D" id="3.30.710.10">
    <property type="entry name" value="Potassium Channel Kv1.1, Chain A"/>
    <property type="match status" value="1"/>
</dbReference>
<dbReference type="InterPro" id="IPR011333">
    <property type="entry name" value="SKP1/BTB/POZ_sf"/>
</dbReference>
<proteinExistence type="predicted"/>
<evidence type="ECO:0008006" key="4">
    <source>
        <dbReference type="Google" id="ProtNLM"/>
    </source>
</evidence>
<dbReference type="EMBL" id="CAJMWY010003725">
    <property type="protein sequence ID" value="CAE6505954.1"/>
    <property type="molecule type" value="Genomic_DNA"/>
</dbReference>
<protein>
    <recommendedName>
        <fullName evidence="4">BTB domain-containing protein</fullName>
    </recommendedName>
</protein>
<accession>A0A8H3D6C2</accession>
<evidence type="ECO:0000256" key="1">
    <source>
        <dbReference type="SAM" id="MobiDB-lite"/>
    </source>
</evidence>
<feature type="region of interest" description="Disordered" evidence="1">
    <location>
        <begin position="226"/>
        <end position="267"/>
    </location>
</feature>
<feature type="compositionally biased region" description="Acidic residues" evidence="1">
    <location>
        <begin position="231"/>
        <end position="251"/>
    </location>
</feature>
<dbReference type="Proteomes" id="UP000663861">
    <property type="component" value="Unassembled WGS sequence"/>
</dbReference>
<dbReference type="PANTHER" id="PTHR31758">
    <property type="entry name" value="BTB/POZ DOMAIN-CONTAINING PROTEIN YLR108C"/>
    <property type="match status" value="1"/>
</dbReference>
<organism evidence="2 3">
    <name type="scientific">Rhizoctonia solani</name>
    <dbReference type="NCBI Taxonomy" id="456999"/>
    <lineage>
        <taxon>Eukaryota</taxon>
        <taxon>Fungi</taxon>
        <taxon>Dikarya</taxon>
        <taxon>Basidiomycota</taxon>
        <taxon>Agaricomycotina</taxon>
        <taxon>Agaricomycetes</taxon>
        <taxon>Cantharellales</taxon>
        <taxon>Ceratobasidiaceae</taxon>
        <taxon>Rhizoctonia</taxon>
    </lineage>
</organism>
<comment type="caution">
    <text evidence="2">The sequence shown here is derived from an EMBL/GenBank/DDBJ whole genome shotgun (WGS) entry which is preliminary data.</text>
</comment>
<evidence type="ECO:0000313" key="3">
    <source>
        <dbReference type="Proteomes" id="UP000663861"/>
    </source>
</evidence>
<gene>
    <name evidence="2" type="ORF">RDB_LOCUS129742</name>
</gene>